<accession>A0A343LEA9</accession>
<keyword evidence="3" id="KW-1185">Reference proteome</keyword>
<evidence type="ECO:0000256" key="1">
    <source>
        <dbReference type="SAM" id="MobiDB-lite"/>
    </source>
</evidence>
<sequence>MSKEVKKQIKPITEGAVKGNLKNSPPKPKPNIVPPPQPVMKCKCK</sequence>
<dbReference type="EMBL" id="MF974397">
    <property type="protein sequence ID" value="ATN95019.1"/>
    <property type="molecule type" value="Genomic_DNA"/>
</dbReference>
<evidence type="ECO:0000313" key="2">
    <source>
        <dbReference type="EMBL" id="ATN95019.1"/>
    </source>
</evidence>
<dbReference type="KEGG" id="vg:55605554"/>
<dbReference type="RefSeq" id="YP_009835481.1">
    <property type="nucleotide sequence ID" value="NC_048679.1"/>
</dbReference>
<feature type="region of interest" description="Disordered" evidence="1">
    <location>
        <begin position="1"/>
        <end position="45"/>
    </location>
</feature>
<feature type="compositionally biased region" description="Pro residues" evidence="1">
    <location>
        <begin position="25"/>
        <end position="38"/>
    </location>
</feature>
<name>A0A343LEA9_9CAUD</name>
<protein>
    <submittedName>
        <fullName evidence="2">Uncharacterized protein</fullName>
    </submittedName>
</protein>
<proteinExistence type="predicted"/>
<organism evidence="2 3">
    <name type="scientific">Leptospira phage LE4</name>
    <dbReference type="NCBI Taxonomy" id="2041383"/>
    <lineage>
        <taxon>Viruses</taxon>
        <taxon>Duplodnaviria</taxon>
        <taxon>Heunggongvirae</taxon>
        <taxon>Uroviricota</taxon>
        <taxon>Caudoviricetes</taxon>
        <taxon>Nylescharonvirus</taxon>
        <taxon>Nylescharonvirus LE4</taxon>
    </lineage>
</organism>
<reference evidence="2 3" key="1">
    <citation type="journal article" date="2018" name="Sci. Rep.">
        <title>Characterization of LE3 and LE4, the only lytic phages known to infect the spirochete Leptospira.</title>
        <authorList>
            <person name="Schiettekatte O."/>
            <person name="Vincent A.T."/>
            <person name="Malosse C."/>
            <person name="Lechat P."/>
            <person name="Chamot-Rooke J."/>
            <person name="Veyrier F.J."/>
            <person name="Picardeau M."/>
            <person name="Bourhy P."/>
        </authorList>
    </citation>
    <scope>NUCLEOTIDE SEQUENCE [LARGE SCALE GENOMIC DNA]</scope>
</reference>
<evidence type="ECO:0000313" key="3">
    <source>
        <dbReference type="Proteomes" id="UP000259796"/>
    </source>
</evidence>
<dbReference type="GeneID" id="55605554"/>
<dbReference type="Proteomes" id="UP000259796">
    <property type="component" value="Segment"/>
</dbReference>